<keyword evidence="1" id="KW-1185">Reference proteome</keyword>
<reference evidence="2" key="1">
    <citation type="submission" date="2022-11" db="UniProtKB">
        <authorList>
            <consortium name="WormBaseParasite"/>
        </authorList>
    </citation>
    <scope>IDENTIFICATION</scope>
</reference>
<evidence type="ECO:0000313" key="2">
    <source>
        <dbReference type="WBParaSite" id="PEQ_0000744001-mRNA-1"/>
    </source>
</evidence>
<proteinExistence type="predicted"/>
<sequence length="35" mass="3933">MKICKKTACFIGIPKAAPWFNGFRRTQGTLFGNQT</sequence>
<dbReference type="WBParaSite" id="PEQ_0000744001-mRNA-1">
    <property type="protein sequence ID" value="PEQ_0000744001-mRNA-1"/>
    <property type="gene ID" value="PEQ_0000744001"/>
</dbReference>
<dbReference type="Proteomes" id="UP000887564">
    <property type="component" value="Unplaced"/>
</dbReference>
<protein>
    <submittedName>
        <fullName evidence="2">Uncharacterized protein</fullName>
    </submittedName>
</protein>
<evidence type="ECO:0000313" key="1">
    <source>
        <dbReference type="Proteomes" id="UP000887564"/>
    </source>
</evidence>
<name>A0A914RZG1_PAREQ</name>
<dbReference type="AlphaFoldDB" id="A0A914RZG1"/>
<organism evidence="1 2">
    <name type="scientific">Parascaris equorum</name>
    <name type="common">Equine roundworm</name>
    <dbReference type="NCBI Taxonomy" id="6256"/>
    <lineage>
        <taxon>Eukaryota</taxon>
        <taxon>Metazoa</taxon>
        <taxon>Ecdysozoa</taxon>
        <taxon>Nematoda</taxon>
        <taxon>Chromadorea</taxon>
        <taxon>Rhabditida</taxon>
        <taxon>Spirurina</taxon>
        <taxon>Ascaridomorpha</taxon>
        <taxon>Ascaridoidea</taxon>
        <taxon>Ascarididae</taxon>
        <taxon>Parascaris</taxon>
    </lineage>
</organism>
<accession>A0A914RZG1</accession>